<organism evidence="2 3">
    <name type="scientific">Brevibacterium aurantiacum</name>
    <dbReference type="NCBI Taxonomy" id="273384"/>
    <lineage>
        <taxon>Bacteria</taxon>
        <taxon>Bacillati</taxon>
        <taxon>Actinomycetota</taxon>
        <taxon>Actinomycetes</taxon>
        <taxon>Micrococcales</taxon>
        <taxon>Brevibacteriaceae</taxon>
        <taxon>Brevibacterium</taxon>
    </lineage>
</organism>
<comment type="caution">
    <text evidence="2">The sequence shown here is derived from an EMBL/GenBank/DDBJ whole genome shotgun (WGS) entry which is preliminary data.</text>
</comment>
<evidence type="ECO:0000313" key="3">
    <source>
        <dbReference type="Proteomes" id="UP000217720"/>
    </source>
</evidence>
<name>A0A2A3ZAG2_BREAU</name>
<evidence type="ECO:0000259" key="1">
    <source>
        <dbReference type="Pfam" id="PF13274"/>
    </source>
</evidence>
<dbReference type="EMBL" id="NRGO01000051">
    <property type="protein sequence ID" value="PCC48487.1"/>
    <property type="molecule type" value="Genomic_DNA"/>
</dbReference>
<dbReference type="AlphaFoldDB" id="A0A2A3ZAG2"/>
<dbReference type="Proteomes" id="UP000217720">
    <property type="component" value="Unassembled WGS sequence"/>
</dbReference>
<reference evidence="2 3" key="1">
    <citation type="journal article" date="2017" name="Elife">
        <title>Extensive horizontal gene transfer in cheese-associated bacteria.</title>
        <authorList>
            <person name="Bonham K.S."/>
            <person name="Wolfe B.E."/>
            <person name="Dutton R.J."/>
        </authorList>
    </citation>
    <scope>NUCLEOTIDE SEQUENCE [LARGE SCALE GENOMIC DNA]</scope>
    <source>
        <strain evidence="2 3">900_6</strain>
    </source>
</reference>
<dbReference type="Pfam" id="PF13274">
    <property type="entry name" value="SocA_Panacea"/>
    <property type="match status" value="1"/>
</dbReference>
<accession>A0A2A3ZAG2</accession>
<protein>
    <recommendedName>
        <fullName evidence="1">Antitoxin SocA-like Panacea domain-containing protein</fullName>
    </recommendedName>
</protein>
<proteinExistence type="predicted"/>
<evidence type="ECO:0000313" key="2">
    <source>
        <dbReference type="EMBL" id="PCC48487.1"/>
    </source>
</evidence>
<sequence>MSGAAASVGLTGEFERGTMVQTNAHDVANYILKKTGRIQAIKLQKLCYLAQGWSLAWLRGPLFNDEIRAWRYGPVVYSLYQEHRGLHYLEEWTHGNPDDSHLSADQKKIIDAVIQQNAHKGGLDLVCETHSHEIWKTKFEEAEPSRRGYEVLTVEDIRKEFDRLDDELMKATS</sequence>
<gene>
    <name evidence="2" type="ORF">CIK62_18340</name>
</gene>
<dbReference type="InterPro" id="IPR025272">
    <property type="entry name" value="SocA_Panacea"/>
</dbReference>
<feature type="domain" description="Antitoxin SocA-like Panacea" evidence="1">
    <location>
        <begin position="43"/>
        <end position="136"/>
    </location>
</feature>